<sequence length="107" mass="11329">MRSRAVLALLALALPLALARFAAAPPPGPALRSQVGPSRRGGRRGGTGRPPPALTPPLPRRAAPAPRDMHDFFVGLMGKRMAEPGRTRFGRFPFVSPHVGGFRCPGC</sequence>
<evidence type="ECO:0000256" key="2">
    <source>
        <dbReference type="ARBA" id="ARBA00022815"/>
    </source>
</evidence>
<dbReference type="InterPro" id="IPR013055">
    <property type="entry name" value="Tachy_Neuro_lke_CS"/>
</dbReference>
<proteinExistence type="inferred from homology"/>
<evidence type="ECO:0000313" key="6">
    <source>
        <dbReference type="Proteomes" id="UP000694549"/>
    </source>
</evidence>
<accession>A0A8B9VAS9</accession>
<feature type="signal peptide" evidence="4">
    <location>
        <begin position="1"/>
        <end position="19"/>
    </location>
</feature>
<feature type="region of interest" description="Disordered" evidence="3">
    <location>
        <begin position="24"/>
        <end position="66"/>
    </location>
</feature>
<feature type="compositionally biased region" description="Pro residues" evidence="3">
    <location>
        <begin position="49"/>
        <end position="59"/>
    </location>
</feature>
<dbReference type="PROSITE" id="PS00267">
    <property type="entry name" value="TACHYKININ"/>
    <property type="match status" value="1"/>
</dbReference>
<keyword evidence="4" id="KW-0732">Signal</keyword>
<dbReference type="AlphaFoldDB" id="A0A8B9VAS9"/>
<keyword evidence="2" id="KW-0027">Amidation</keyword>
<protein>
    <submittedName>
        <fullName evidence="5">Uncharacterized protein</fullName>
    </submittedName>
</protein>
<reference evidence="5" key="2">
    <citation type="submission" date="2025-09" db="UniProtKB">
        <authorList>
            <consortium name="Ensembl"/>
        </authorList>
    </citation>
    <scope>IDENTIFICATION</scope>
</reference>
<name>A0A8B9VAS9_9AVES</name>
<keyword evidence="6" id="KW-1185">Reference proteome</keyword>
<evidence type="ECO:0000256" key="1">
    <source>
        <dbReference type="ARBA" id="ARBA00007518"/>
    </source>
</evidence>
<evidence type="ECO:0000313" key="5">
    <source>
        <dbReference type="Ensembl" id="ENSAZOP00000019701.1"/>
    </source>
</evidence>
<reference evidence="5" key="1">
    <citation type="submission" date="2025-08" db="UniProtKB">
        <authorList>
            <consortium name="Ensembl"/>
        </authorList>
    </citation>
    <scope>IDENTIFICATION</scope>
</reference>
<evidence type="ECO:0000256" key="3">
    <source>
        <dbReference type="SAM" id="MobiDB-lite"/>
    </source>
</evidence>
<dbReference type="Ensembl" id="ENSAZOT00000021155.1">
    <property type="protein sequence ID" value="ENSAZOP00000019701.1"/>
    <property type="gene ID" value="ENSAZOG00000012781.1"/>
</dbReference>
<evidence type="ECO:0000256" key="4">
    <source>
        <dbReference type="SAM" id="SignalP"/>
    </source>
</evidence>
<dbReference type="Proteomes" id="UP000694549">
    <property type="component" value="Unplaced"/>
</dbReference>
<feature type="chain" id="PRO_5034173452" evidence="4">
    <location>
        <begin position="20"/>
        <end position="107"/>
    </location>
</feature>
<organism evidence="5 6">
    <name type="scientific">Anas zonorhyncha</name>
    <name type="common">Eastern spot-billed duck</name>
    <dbReference type="NCBI Taxonomy" id="75864"/>
    <lineage>
        <taxon>Eukaryota</taxon>
        <taxon>Metazoa</taxon>
        <taxon>Chordata</taxon>
        <taxon>Craniata</taxon>
        <taxon>Vertebrata</taxon>
        <taxon>Euteleostomi</taxon>
        <taxon>Archelosauria</taxon>
        <taxon>Archosauria</taxon>
        <taxon>Dinosauria</taxon>
        <taxon>Saurischia</taxon>
        <taxon>Theropoda</taxon>
        <taxon>Coelurosauria</taxon>
        <taxon>Aves</taxon>
        <taxon>Neognathae</taxon>
        <taxon>Galloanserae</taxon>
        <taxon>Anseriformes</taxon>
        <taxon>Anatidae</taxon>
        <taxon>Anatinae</taxon>
        <taxon>Anas</taxon>
    </lineage>
</organism>
<comment type="similarity">
    <text evidence="1">Belongs to the tachykinin family.</text>
</comment>